<organism evidence="2 3">
    <name type="scientific">Lobosporangium transversale</name>
    <dbReference type="NCBI Taxonomy" id="64571"/>
    <lineage>
        <taxon>Eukaryota</taxon>
        <taxon>Fungi</taxon>
        <taxon>Fungi incertae sedis</taxon>
        <taxon>Mucoromycota</taxon>
        <taxon>Mortierellomycotina</taxon>
        <taxon>Mortierellomycetes</taxon>
        <taxon>Mortierellales</taxon>
        <taxon>Mortierellaceae</taxon>
        <taxon>Lobosporangium</taxon>
    </lineage>
</organism>
<keyword evidence="1" id="KW-0732">Signal</keyword>
<name>A0A1Y2GN60_9FUNG</name>
<proteinExistence type="predicted"/>
<evidence type="ECO:0000313" key="3">
    <source>
        <dbReference type="Proteomes" id="UP000193648"/>
    </source>
</evidence>
<dbReference type="RefSeq" id="XP_021881527.1">
    <property type="nucleotide sequence ID" value="XM_022030944.1"/>
</dbReference>
<dbReference type="AlphaFoldDB" id="A0A1Y2GN60"/>
<feature type="chain" id="PRO_5013390853" description="Cyanovirin-N domain-containing protein" evidence="1">
    <location>
        <begin position="20"/>
        <end position="152"/>
    </location>
</feature>
<evidence type="ECO:0000313" key="2">
    <source>
        <dbReference type="EMBL" id="ORZ16180.1"/>
    </source>
</evidence>
<gene>
    <name evidence="2" type="ORF">BCR41DRAFT_61910</name>
</gene>
<sequence length="152" mass="17507">MYKSFIYLCTTGLLALAQGQDVGRCTEHLRKFDLCANDGAWTVNKLHHLSYMLNTFSDNIGFITHWRNEGCASGLGTNKWKCCYKTWDGSNLDINSKRELLDSVGDIKSVIGNVREGTYLPSWVERWNGKTQLWCNYNNMPFSYKWKCQGRS</sequence>
<feature type="signal peptide" evidence="1">
    <location>
        <begin position="1"/>
        <end position="19"/>
    </location>
</feature>
<dbReference type="InParanoid" id="A0A1Y2GN60"/>
<dbReference type="GeneID" id="33572785"/>
<dbReference type="Proteomes" id="UP000193648">
    <property type="component" value="Unassembled WGS sequence"/>
</dbReference>
<accession>A0A1Y2GN60</accession>
<dbReference type="EMBL" id="MCFF01000018">
    <property type="protein sequence ID" value="ORZ16180.1"/>
    <property type="molecule type" value="Genomic_DNA"/>
</dbReference>
<keyword evidence="3" id="KW-1185">Reference proteome</keyword>
<protein>
    <recommendedName>
        <fullName evidence="4">Cyanovirin-N domain-containing protein</fullName>
    </recommendedName>
</protein>
<evidence type="ECO:0000256" key="1">
    <source>
        <dbReference type="SAM" id="SignalP"/>
    </source>
</evidence>
<dbReference type="OrthoDB" id="10496189at2759"/>
<evidence type="ECO:0008006" key="4">
    <source>
        <dbReference type="Google" id="ProtNLM"/>
    </source>
</evidence>
<reference evidence="2 3" key="1">
    <citation type="submission" date="2016-07" db="EMBL/GenBank/DDBJ databases">
        <title>Pervasive Adenine N6-methylation of Active Genes in Fungi.</title>
        <authorList>
            <consortium name="DOE Joint Genome Institute"/>
            <person name="Mondo S.J."/>
            <person name="Dannebaum R.O."/>
            <person name="Kuo R.C."/>
            <person name="Labutti K."/>
            <person name="Haridas S."/>
            <person name="Kuo A."/>
            <person name="Salamov A."/>
            <person name="Ahrendt S.R."/>
            <person name="Lipzen A."/>
            <person name="Sullivan W."/>
            <person name="Andreopoulos W.B."/>
            <person name="Clum A."/>
            <person name="Lindquist E."/>
            <person name="Daum C."/>
            <person name="Ramamoorthy G.K."/>
            <person name="Gryganskyi A."/>
            <person name="Culley D."/>
            <person name="Magnuson J.K."/>
            <person name="James T.Y."/>
            <person name="O'Malley M.A."/>
            <person name="Stajich J.E."/>
            <person name="Spatafora J.W."/>
            <person name="Visel A."/>
            <person name="Grigoriev I.V."/>
        </authorList>
    </citation>
    <scope>NUCLEOTIDE SEQUENCE [LARGE SCALE GENOMIC DNA]</scope>
    <source>
        <strain evidence="2 3">NRRL 3116</strain>
    </source>
</reference>
<comment type="caution">
    <text evidence="2">The sequence shown here is derived from an EMBL/GenBank/DDBJ whole genome shotgun (WGS) entry which is preliminary data.</text>
</comment>